<evidence type="ECO:0000256" key="1">
    <source>
        <dbReference type="ARBA" id="ARBA00005128"/>
    </source>
</evidence>
<evidence type="ECO:0000256" key="3">
    <source>
        <dbReference type="ARBA" id="ARBA00022842"/>
    </source>
</evidence>
<sequence>MGITRYESESRTAATVLDEARRLVEPAYRSSLDRIAPPIRMIVGYHAGWLDATGRPSKQVGKSIRPALVLASAKAVAAAEPPHGVTEAVAVELVHDFSLLHDDLMDGDEQRRNRRAAWSVFGERGAQLAGDALLAMAINEMVGRPGITLLSKALDALCNGQAADIDELEHRETGGLDESLAMIESKTAALLSCACEMGAIAGGADQEQARALAEFGHHLGIAFQLIDDMLGIWGNPSVTGKPLYPDLANRKKSPPIARALDSTGPTADALRELYRDVGRDTETLHRIACLIELTGAREWAEREARRELDAALDCLTGVSADDATEDLRLLAAMMTSRSA</sequence>
<protein>
    <submittedName>
        <fullName evidence="5">Polyprenyl synthetase family protein</fullName>
    </submittedName>
</protein>
<comment type="similarity">
    <text evidence="4">Belongs to the FPP/GGPP synthase family.</text>
</comment>
<dbReference type="SFLD" id="SFLDS00005">
    <property type="entry name" value="Isoprenoid_Synthase_Type_I"/>
    <property type="match status" value="1"/>
</dbReference>
<keyword evidence="4" id="KW-0808">Transferase</keyword>
<dbReference type="PANTHER" id="PTHR12001:SF86">
    <property type="entry name" value="GERANYLGERANYL DIPHOSPHATE SYNTHASE"/>
    <property type="match status" value="1"/>
</dbReference>
<evidence type="ECO:0000313" key="6">
    <source>
        <dbReference type="Proteomes" id="UP001432062"/>
    </source>
</evidence>
<dbReference type="CDD" id="cd00685">
    <property type="entry name" value="Trans_IPPS_HT"/>
    <property type="match status" value="1"/>
</dbReference>
<dbReference type="PROSITE" id="PS00444">
    <property type="entry name" value="POLYPRENYL_SYNTHASE_2"/>
    <property type="match status" value="1"/>
</dbReference>
<proteinExistence type="inferred from homology"/>
<dbReference type="Gene3D" id="1.10.600.10">
    <property type="entry name" value="Farnesyl Diphosphate Synthase"/>
    <property type="match status" value="1"/>
</dbReference>
<reference evidence="5" key="1">
    <citation type="submission" date="2022-10" db="EMBL/GenBank/DDBJ databases">
        <title>The complete genomes of actinobacterial strains from the NBC collection.</title>
        <authorList>
            <person name="Joergensen T.S."/>
            <person name="Alvarez Arevalo M."/>
            <person name="Sterndorff E.B."/>
            <person name="Faurdal D."/>
            <person name="Vuksanovic O."/>
            <person name="Mourched A.-S."/>
            <person name="Charusanti P."/>
            <person name="Shaw S."/>
            <person name="Blin K."/>
            <person name="Weber T."/>
        </authorList>
    </citation>
    <scope>NUCLEOTIDE SEQUENCE</scope>
    <source>
        <strain evidence="5">NBC_01482</strain>
    </source>
</reference>
<dbReference type="SUPFAM" id="SSF48576">
    <property type="entry name" value="Terpenoid synthases"/>
    <property type="match status" value="1"/>
</dbReference>
<evidence type="ECO:0000313" key="5">
    <source>
        <dbReference type="EMBL" id="WUV46172.1"/>
    </source>
</evidence>
<keyword evidence="6" id="KW-1185">Reference proteome</keyword>
<dbReference type="InterPro" id="IPR008949">
    <property type="entry name" value="Isoprenoid_synthase_dom_sf"/>
</dbReference>
<dbReference type="EMBL" id="CP109441">
    <property type="protein sequence ID" value="WUV46172.1"/>
    <property type="molecule type" value="Genomic_DNA"/>
</dbReference>
<evidence type="ECO:0000256" key="2">
    <source>
        <dbReference type="ARBA" id="ARBA00022723"/>
    </source>
</evidence>
<name>A0ABZ1YSC2_9NOCA</name>
<dbReference type="InterPro" id="IPR000092">
    <property type="entry name" value="Polyprenyl_synt"/>
</dbReference>
<dbReference type="Pfam" id="PF00348">
    <property type="entry name" value="polyprenyl_synt"/>
    <property type="match status" value="1"/>
</dbReference>
<accession>A0ABZ1YSC2</accession>
<keyword evidence="3" id="KW-0460">Magnesium</keyword>
<dbReference type="PANTHER" id="PTHR12001">
    <property type="entry name" value="GERANYLGERANYL PYROPHOSPHATE SYNTHASE"/>
    <property type="match status" value="1"/>
</dbReference>
<dbReference type="Proteomes" id="UP001432062">
    <property type="component" value="Chromosome"/>
</dbReference>
<dbReference type="InterPro" id="IPR033749">
    <property type="entry name" value="Polyprenyl_synt_CS"/>
</dbReference>
<gene>
    <name evidence="5" type="ORF">OG563_45130</name>
</gene>
<dbReference type="RefSeq" id="WP_327099427.1">
    <property type="nucleotide sequence ID" value="NZ_CP109149.1"/>
</dbReference>
<organism evidence="5 6">
    <name type="scientific">Nocardia vinacea</name>
    <dbReference type="NCBI Taxonomy" id="96468"/>
    <lineage>
        <taxon>Bacteria</taxon>
        <taxon>Bacillati</taxon>
        <taxon>Actinomycetota</taxon>
        <taxon>Actinomycetes</taxon>
        <taxon>Mycobacteriales</taxon>
        <taxon>Nocardiaceae</taxon>
        <taxon>Nocardia</taxon>
    </lineage>
</organism>
<keyword evidence="2" id="KW-0479">Metal-binding</keyword>
<comment type="pathway">
    <text evidence="1">Isoprenoid biosynthesis.</text>
</comment>
<evidence type="ECO:0000256" key="4">
    <source>
        <dbReference type="RuleBase" id="RU004466"/>
    </source>
</evidence>